<evidence type="ECO:0000313" key="7">
    <source>
        <dbReference type="Proteomes" id="UP000255326"/>
    </source>
</evidence>
<organism evidence="6 7">
    <name type="scientific">Falsibacillus pallidus</name>
    <dbReference type="NCBI Taxonomy" id="493781"/>
    <lineage>
        <taxon>Bacteria</taxon>
        <taxon>Bacillati</taxon>
        <taxon>Bacillota</taxon>
        <taxon>Bacilli</taxon>
        <taxon>Bacillales</taxon>
        <taxon>Bacillaceae</taxon>
        <taxon>Falsibacillus</taxon>
    </lineage>
</organism>
<dbReference type="Pfam" id="PF03466">
    <property type="entry name" value="LysR_substrate"/>
    <property type="match status" value="1"/>
</dbReference>
<dbReference type="GO" id="GO:0000976">
    <property type="term" value="F:transcription cis-regulatory region binding"/>
    <property type="evidence" value="ECO:0007669"/>
    <property type="project" value="TreeGrafter"/>
</dbReference>
<evidence type="ECO:0000259" key="5">
    <source>
        <dbReference type="PROSITE" id="PS50931"/>
    </source>
</evidence>
<dbReference type="RefSeq" id="WP_114747037.1">
    <property type="nucleotide sequence ID" value="NZ_QQAY01000019.1"/>
</dbReference>
<comment type="similarity">
    <text evidence="1">Belongs to the LysR transcriptional regulatory family.</text>
</comment>
<dbReference type="InterPro" id="IPR036390">
    <property type="entry name" value="WH_DNA-bd_sf"/>
</dbReference>
<accession>A0A370G2I3</accession>
<dbReference type="PRINTS" id="PR00039">
    <property type="entry name" value="HTHLYSR"/>
</dbReference>
<dbReference type="CDD" id="cd05466">
    <property type="entry name" value="PBP2_LTTR_substrate"/>
    <property type="match status" value="1"/>
</dbReference>
<dbReference type="Proteomes" id="UP000255326">
    <property type="component" value="Unassembled WGS sequence"/>
</dbReference>
<dbReference type="Pfam" id="PF00126">
    <property type="entry name" value="HTH_1"/>
    <property type="match status" value="1"/>
</dbReference>
<dbReference type="Gene3D" id="1.10.10.10">
    <property type="entry name" value="Winged helix-like DNA-binding domain superfamily/Winged helix DNA-binding domain"/>
    <property type="match status" value="1"/>
</dbReference>
<evidence type="ECO:0000313" key="6">
    <source>
        <dbReference type="EMBL" id="RDI38028.1"/>
    </source>
</evidence>
<dbReference type="InterPro" id="IPR000847">
    <property type="entry name" value="LysR_HTH_N"/>
</dbReference>
<dbReference type="SUPFAM" id="SSF53850">
    <property type="entry name" value="Periplasmic binding protein-like II"/>
    <property type="match status" value="1"/>
</dbReference>
<proteinExistence type="inferred from homology"/>
<evidence type="ECO:0000256" key="3">
    <source>
        <dbReference type="ARBA" id="ARBA00023125"/>
    </source>
</evidence>
<evidence type="ECO:0000256" key="4">
    <source>
        <dbReference type="ARBA" id="ARBA00023163"/>
    </source>
</evidence>
<evidence type="ECO:0000256" key="1">
    <source>
        <dbReference type="ARBA" id="ARBA00009437"/>
    </source>
</evidence>
<dbReference type="InterPro" id="IPR005119">
    <property type="entry name" value="LysR_subst-bd"/>
</dbReference>
<feature type="domain" description="HTH lysR-type" evidence="5">
    <location>
        <begin position="1"/>
        <end position="58"/>
    </location>
</feature>
<dbReference type="PANTHER" id="PTHR30126:SF40">
    <property type="entry name" value="HTH-TYPE TRANSCRIPTIONAL REGULATOR GLTR"/>
    <property type="match status" value="1"/>
</dbReference>
<sequence>MDINQLKAFEHVVRLGSFSKAARYLNLSQPTVSIRIQGLEKEVGGGLFYRVGKRVELTDIGKGFLPYARQAMEILAKGVERAQLMQEGKVGHISIGTIPSFTSGIFSSVVAYLYKNYPDIKLEIHTGHNQQIIEMLYDGFIKIGFMTKPYFNTDIKNIHTFKESLVLVAHHSHPITSSNNRNLSFSDVLKGSKPYIIVDWSEESKHWQKSMLNPKIDYLELPPTTALDLVLSNNGVALLTESMVTELLEEKKLVKLQPTDIPTLYREIALVSLETELNLSSTAMRFINAFRNNKISK</sequence>
<dbReference type="PROSITE" id="PS50931">
    <property type="entry name" value="HTH_LYSR"/>
    <property type="match status" value="1"/>
</dbReference>
<protein>
    <submittedName>
        <fullName evidence="6">LysR family transcriptional regulator</fullName>
    </submittedName>
</protein>
<evidence type="ECO:0000256" key="2">
    <source>
        <dbReference type="ARBA" id="ARBA00023015"/>
    </source>
</evidence>
<dbReference type="GO" id="GO:0003700">
    <property type="term" value="F:DNA-binding transcription factor activity"/>
    <property type="evidence" value="ECO:0007669"/>
    <property type="project" value="InterPro"/>
</dbReference>
<keyword evidence="4" id="KW-0804">Transcription</keyword>
<dbReference type="OrthoDB" id="9785745at2"/>
<dbReference type="FunFam" id="1.10.10.10:FF:000001">
    <property type="entry name" value="LysR family transcriptional regulator"/>
    <property type="match status" value="1"/>
</dbReference>
<comment type="caution">
    <text evidence="6">The sequence shown here is derived from an EMBL/GenBank/DDBJ whole genome shotgun (WGS) entry which is preliminary data.</text>
</comment>
<dbReference type="Gene3D" id="3.40.190.290">
    <property type="match status" value="1"/>
</dbReference>
<dbReference type="EMBL" id="QQAY01000019">
    <property type="protein sequence ID" value="RDI38028.1"/>
    <property type="molecule type" value="Genomic_DNA"/>
</dbReference>
<reference evidence="6 7" key="1">
    <citation type="submission" date="2018-07" db="EMBL/GenBank/DDBJ databases">
        <title>Genomic Encyclopedia of Type Strains, Phase IV (KMG-IV): sequencing the most valuable type-strain genomes for metagenomic binning, comparative biology and taxonomic classification.</title>
        <authorList>
            <person name="Goeker M."/>
        </authorList>
    </citation>
    <scope>NUCLEOTIDE SEQUENCE [LARGE SCALE GENOMIC DNA]</scope>
    <source>
        <strain evidence="6 7">DSM 25281</strain>
    </source>
</reference>
<dbReference type="InterPro" id="IPR036388">
    <property type="entry name" value="WH-like_DNA-bd_sf"/>
</dbReference>
<keyword evidence="3" id="KW-0238">DNA-binding</keyword>
<dbReference type="AlphaFoldDB" id="A0A370G2I3"/>
<dbReference type="PANTHER" id="PTHR30126">
    <property type="entry name" value="HTH-TYPE TRANSCRIPTIONAL REGULATOR"/>
    <property type="match status" value="1"/>
</dbReference>
<keyword evidence="2" id="KW-0805">Transcription regulation</keyword>
<dbReference type="SUPFAM" id="SSF46785">
    <property type="entry name" value="Winged helix' DNA-binding domain"/>
    <property type="match status" value="1"/>
</dbReference>
<name>A0A370G2I3_9BACI</name>
<gene>
    <name evidence="6" type="ORF">DFR59_11940</name>
</gene>
<keyword evidence="7" id="KW-1185">Reference proteome</keyword>